<dbReference type="InterPro" id="IPR002213">
    <property type="entry name" value="UDP_glucos_trans"/>
</dbReference>
<keyword evidence="5" id="KW-0732">Signal</keyword>
<dbReference type="EMBL" id="JABFTP020000185">
    <property type="protein sequence ID" value="KAL3289246.1"/>
    <property type="molecule type" value="Genomic_DNA"/>
</dbReference>
<organism evidence="6 7">
    <name type="scientific">Cryptolaemus montrouzieri</name>
    <dbReference type="NCBI Taxonomy" id="559131"/>
    <lineage>
        <taxon>Eukaryota</taxon>
        <taxon>Metazoa</taxon>
        <taxon>Ecdysozoa</taxon>
        <taxon>Arthropoda</taxon>
        <taxon>Hexapoda</taxon>
        <taxon>Insecta</taxon>
        <taxon>Pterygota</taxon>
        <taxon>Neoptera</taxon>
        <taxon>Endopterygota</taxon>
        <taxon>Coleoptera</taxon>
        <taxon>Polyphaga</taxon>
        <taxon>Cucujiformia</taxon>
        <taxon>Coccinelloidea</taxon>
        <taxon>Coccinellidae</taxon>
        <taxon>Scymninae</taxon>
        <taxon>Scymnini</taxon>
        <taxon>Cryptolaemus</taxon>
    </lineage>
</organism>
<feature type="signal peptide" evidence="5">
    <location>
        <begin position="1"/>
        <end position="15"/>
    </location>
</feature>
<evidence type="ECO:0000256" key="5">
    <source>
        <dbReference type="SAM" id="SignalP"/>
    </source>
</evidence>
<evidence type="ECO:0008006" key="8">
    <source>
        <dbReference type="Google" id="ProtNLM"/>
    </source>
</evidence>
<keyword evidence="7" id="KW-1185">Reference proteome</keyword>
<keyword evidence="4" id="KW-0812">Transmembrane</keyword>
<protein>
    <recommendedName>
        <fullName evidence="8">UDP-glucuronosyltransferase</fullName>
    </recommendedName>
</protein>
<comment type="similarity">
    <text evidence="1">Belongs to the UDP-glycosyltransferase family.</text>
</comment>
<sequence length="491" mass="55629">MPILILLTLLSLGDAAKILGVFNHPAKSHTFLGTVLFEELASRGHEVTFVNAYPTRNTQSNYKNIVIEGIAQDLINREMIYFNHKSDQIRIILESLEMSLVHMAATFENPQLKEIISSNHTFDLVICDYFYNDANLILGHVFKAPVILLSSFGNTLATSHFTGNDLPFSYVPGCSLQLDDNMDFWERLRMTISGSTLLWILRDSRRRHTELMEKYFDDVPSMEDLYNNVAVVLANSHYSFETVRPSTPNIIPIGGFHLKSPKPLEKELRQLMETSENCVIYFSLGSQIKTSNMGNKTIKAFLDVFTKSGCQVLWKFEKRHEGNAHPKTKVFITHGGTLSMIEALNYGVPMIAIPFNGDQHMNAKFIETRKLGKLLNLEDVAEETFGEVLSSIIGDPIFQKNARQYSSLLRNQPIKPLDNAIFWIEHVIAHKGSPHLKPASIKLSWIQYHLIDVYAVILGTIFLILSSVLILIYVVLSKLGYFSTMKKLKIS</sequence>
<evidence type="ECO:0000256" key="3">
    <source>
        <dbReference type="ARBA" id="ARBA00022679"/>
    </source>
</evidence>
<gene>
    <name evidence="6" type="ORF">HHI36_003678</name>
</gene>
<feature type="transmembrane region" description="Helical" evidence="4">
    <location>
        <begin position="453"/>
        <end position="476"/>
    </location>
</feature>
<dbReference type="InterPro" id="IPR050271">
    <property type="entry name" value="UDP-glycosyltransferase"/>
</dbReference>
<name>A0ABD2PE29_9CUCU</name>
<dbReference type="PANTHER" id="PTHR48043:SF159">
    <property type="entry name" value="EG:EG0003.4 PROTEIN-RELATED"/>
    <property type="match status" value="1"/>
</dbReference>
<evidence type="ECO:0000256" key="2">
    <source>
        <dbReference type="ARBA" id="ARBA00022676"/>
    </source>
</evidence>
<proteinExistence type="inferred from homology"/>
<dbReference type="GO" id="GO:0016757">
    <property type="term" value="F:glycosyltransferase activity"/>
    <property type="evidence" value="ECO:0007669"/>
    <property type="project" value="UniProtKB-KW"/>
</dbReference>
<evidence type="ECO:0000256" key="4">
    <source>
        <dbReference type="SAM" id="Phobius"/>
    </source>
</evidence>
<dbReference type="Proteomes" id="UP001516400">
    <property type="component" value="Unassembled WGS sequence"/>
</dbReference>
<reference evidence="6 7" key="1">
    <citation type="journal article" date="2021" name="BMC Biol.">
        <title>Horizontally acquired antibacterial genes associated with adaptive radiation of ladybird beetles.</title>
        <authorList>
            <person name="Li H.S."/>
            <person name="Tang X.F."/>
            <person name="Huang Y.H."/>
            <person name="Xu Z.Y."/>
            <person name="Chen M.L."/>
            <person name="Du X.Y."/>
            <person name="Qiu B.Y."/>
            <person name="Chen P.T."/>
            <person name="Zhang W."/>
            <person name="Slipinski A."/>
            <person name="Escalona H.E."/>
            <person name="Waterhouse R.M."/>
            <person name="Zwick A."/>
            <person name="Pang H."/>
        </authorList>
    </citation>
    <scope>NUCLEOTIDE SEQUENCE [LARGE SCALE GENOMIC DNA]</scope>
    <source>
        <strain evidence="6">SYSU2018</strain>
    </source>
</reference>
<dbReference type="AlphaFoldDB" id="A0ABD2PE29"/>
<dbReference type="CDD" id="cd03784">
    <property type="entry name" value="GT1_Gtf-like"/>
    <property type="match status" value="1"/>
</dbReference>
<dbReference type="Pfam" id="PF00201">
    <property type="entry name" value="UDPGT"/>
    <property type="match status" value="1"/>
</dbReference>
<dbReference type="Gene3D" id="3.40.50.2000">
    <property type="entry name" value="Glycogen Phosphorylase B"/>
    <property type="match status" value="2"/>
</dbReference>
<evidence type="ECO:0000256" key="1">
    <source>
        <dbReference type="ARBA" id="ARBA00009995"/>
    </source>
</evidence>
<evidence type="ECO:0000313" key="6">
    <source>
        <dbReference type="EMBL" id="KAL3289246.1"/>
    </source>
</evidence>
<keyword evidence="3" id="KW-0808">Transferase</keyword>
<keyword evidence="2" id="KW-0328">Glycosyltransferase</keyword>
<feature type="chain" id="PRO_5044833752" description="UDP-glucuronosyltransferase" evidence="5">
    <location>
        <begin position="16"/>
        <end position="491"/>
    </location>
</feature>
<comment type="caution">
    <text evidence="6">The sequence shown here is derived from an EMBL/GenBank/DDBJ whole genome shotgun (WGS) entry which is preliminary data.</text>
</comment>
<dbReference type="PANTHER" id="PTHR48043">
    <property type="entry name" value="EG:EG0003.4 PROTEIN-RELATED"/>
    <property type="match status" value="1"/>
</dbReference>
<keyword evidence="4" id="KW-0472">Membrane</keyword>
<accession>A0ABD2PE29</accession>
<keyword evidence="4" id="KW-1133">Transmembrane helix</keyword>
<dbReference type="SUPFAM" id="SSF53756">
    <property type="entry name" value="UDP-Glycosyltransferase/glycogen phosphorylase"/>
    <property type="match status" value="1"/>
</dbReference>
<evidence type="ECO:0000313" key="7">
    <source>
        <dbReference type="Proteomes" id="UP001516400"/>
    </source>
</evidence>